<name>A0A7W8G0P2_9GAMM</name>
<proteinExistence type="predicted"/>
<reference evidence="2 3" key="1">
    <citation type="submission" date="2020-08" db="EMBL/GenBank/DDBJ databases">
        <title>Genomic Encyclopedia of Type Strains, Phase IV (KMG-IV): sequencing the most valuable type-strain genomes for metagenomic binning, comparative biology and taxonomic classification.</title>
        <authorList>
            <person name="Goeker M."/>
        </authorList>
    </citation>
    <scope>NUCLEOTIDE SEQUENCE [LARGE SCALE GENOMIC DNA]</scope>
    <source>
        <strain evidence="2 3">DSM 24163</strain>
    </source>
</reference>
<sequence length="129" mass="14436">MATLIPSRHLALPRMTAGERRTAHRLEDKLDDDYLAWFDVPIGPRQRQPDFVVLRPNRDFLRRAPSNPLIHPATHPNPRAPTHLRGTIEASLLPRSGGRCRQAEGRTLPKRGNTVTPPSPPKSTNVPHG</sequence>
<evidence type="ECO:0000313" key="2">
    <source>
        <dbReference type="EMBL" id="MBB5206855.1"/>
    </source>
</evidence>
<dbReference type="EMBL" id="JACHHP010000001">
    <property type="protein sequence ID" value="MBB5206855.1"/>
    <property type="molecule type" value="Genomic_DNA"/>
</dbReference>
<dbReference type="Proteomes" id="UP000521199">
    <property type="component" value="Unassembled WGS sequence"/>
</dbReference>
<protein>
    <recommendedName>
        <fullName evidence="4">R3H domain-containing protein</fullName>
    </recommendedName>
</protein>
<feature type="region of interest" description="Disordered" evidence="1">
    <location>
        <begin position="63"/>
        <end position="129"/>
    </location>
</feature>
<evidence type="ECO:0000313" key="3">
    <source>
        <dbReference type="Proteomes" id="UP000521199"/>
    </source>
</evidence>
<evidence type="ECO:0000256" key="1">
    <source>
        <dbReference type="SAM" id="MobiDB-lite"/>
    </source>
</evidence>
<accession>A0A7W8G0P2</accession>
<comment type="caution">
    <text evidence="2">The sequence shown here is derived from an EMBL/GenBank/DDBJ whole genome shotgun (WGS) entry which is preliminary data.</text>
</comment>
<evidence type="ECO:0008006" key="4">
    <source>
        <dbReference type="Google" id="ProtNLM"/>
    </source>
</evidence>
<gene>
    <name evidence="2" type="ORF">HNQ52_000371</name>
</gene>
<dbReference type="RefSeq" id="WP_183959218.1">
    <property type="nucleotide sequence ID" value="NZ_JACHHP010000001.1"/>
</dbReference>
<keyword evidence="3" id="KW-1185">Reference proteome</keyword>
<dbReference type="AlphaFoldDB" id="A0A7W8G0P2"/>
<organism evidence="2 3">
    <name type="scientific">Chiayiivirga flava</name>
    <dbReference type="NCBI Taxonomy" id="659595"/>
    <lineage>
        <taxon>Bacteria</taxon>
        <taxon>Pseudomonadati</taxon>
        <taxon>Pseudomonadota</taxon>
        <taxon>Gammaproteobacteria</taxon>
        <taxon>Lysobacterales</taxon>
        <taxon>Lysobacteraceae</taxon>
        <taxon>Chiayiivirga</taxon>
    </lineage>
</organism>